<dbReference type="InterPro" id="IPR003507">
    <property type="entry name" value="S66_fam"/>
</dbReference>
<dbReference type="Pfam" id="PF02016">
    <property type="entry name" value="Peptidase_S66"/>
    <property type="match status" value="1"/>
</dbReference>
<dbReference type="Proteomes" id="UP000838324">
    <property type="component" value="Unassembled WGS sequence"/>
</dbReference>
<dbReference type="PIRSF" id="PIRSF028757">
    <property type="entry name" value="LD-carboxypeptidase"/>
    <property type="match status" value="1"/>
</dbReference>
<dbReference type="PANTHER" id="PTHR30237:SF6">
    <property type="entry name" value="CARBOXYPEPTIDASE YOCD-RELATED"/>
    <property type="match status" value="1"/>
</dbReference>
<gene>
    <name evidence="5" type="primary">mccF_1</name>
    <name evidence="5" type="ORF">PAECIP111892_01015</name>
</gene>
<dbReference type="InterPro" id="IPR040449">
    <property type="entry name" value="Peptidase_S66_N"/>
</dbReference>
<evidence type="ECO:0000313" key="5">
    <source>
        <dbReference type="EMBL" id="CAH1192557.1"/>
    </source>
</evidence>
<evidence type="ECO:0000259" key="4">
    <source>
        <dbReference type="Pfam" id="PF17676"/>
    </source>
</evidence>
<keyword evidence="2" id="KW-0378">Hydrolase</keyword>
<name>A0ABN8FYM9_9BACL</name>
<evidence type="ECO:0000313" key="6">
    <source>
        <dbReference type="Proteomes" id="UP000838324"/>
    </source>
</evidence>
<feature type="domain" description="LD-carboxypeptidase C-terminal" evidence="4">
    <location>
        <begin position="227"/>
        <end position="341"/>
    </location>
</feature>
<accession>A0ABN8FYM9</accession>
<evidence type="ECO:0000256" key="1">
    <source>
        <dbReference type="ARBA" id="ARBA00010233"/>
    </source>
</evidence>
<evidence type="ECO:0000259" key="3">
    <source>
        <dbReference type="Pfam" id="PF02016"/>
    </source>
</evidence>
<sequence length="354" mass="39590">MRNISEQEARTYGIETKHDLMESGERRFKTMRAAKLQAGDEIRIISPSNSLGIIAPEQIEASKGLLEGLGFNVSFAEHAYELDVFSSSSVSSRVEDIHAAFRDPKVKGILTTLGGHNCNQLLRELDYELIAANPKRLCGYSDITALGSAIYTRTGLITYSGPHFSTLAMRHGNEYTIQHFIQMMMEDVEILVQPSAQWSDDEWFRNQDNRIFEPNAGPYTIHSGAAEGIIIGGNLCTLNLLQGTEFMPSLEEAILFLEDDFESSPETFDRDLQSLIHQPGFEQVRGLVIGRFQRASRITPELLCTIIRSKKELQQLPVIADVNFGHTSPLITFPIGGQAKLIAEEGRTELKIWE</sequence>
<feature type="domain" description="LD-carboxypeptidase N-terminal" evidence="3">
    <location>
        <begin position="42"/>
        <end position="161"/>
    </location>
</feature>
<organism evidence="5 6">
    <name type="scientific">Paenibacillus auburnensis</name>
    <dbReference type="NCBI Taxonomy" id="2905649"/>
    <lineage>
        <taxon>Bacteria</taxon>
        <taxon>Bacillati</taxon>
        <taxon>Bacillota</taxon>
        <taxon>Bacilli</taxon>
        <taxon>Bacillales</taxon>
        <taxon>Paenibacillaceae</taxon>
        <taxon>Paenibacillus</taxon>
    </lineage>
</organism>
<dbReference type="SUPFAM" id="SSF141986">
    <property type="entry name" value="LD-carboxypeptidase A C-terminal domain-like"/>
    <property type="match status" value="1"/>
</dbReference>
<dbReference type="PANTHER" id="PTHR30237">
    <property type="entry name" value="MURAMOYLTETRAPEPTIDE CARBOXYPEPTIDASE"/>
    <property type="match status" value="1"/>
</dbReference>
<dbReference type="Gene3D" id="3.50.30.60">
    <property type="entry name" value="LD-carboxypeptidase A C-terminal domain-like"/>
    <property type="match status" value="1"/>
</dbReference>
<dbReference type="Gene3D" id="3.40.50.10740">
    <property type="entry name" value="Class I glutamine amidotransferase-like"/>
    <property type="match status" value="1"/>
</dbReference>
<dbReference type="InterPro" id="IPR029062">
    <property type="entry name" value="Class_I_gatase-like"/>
</dbReference>
<dbReference type="EMBL" id="CAKMMG010000001">
    <property type="protein sequence ID" value="CAH1192557.1"/>
    <property type="molecule type" value="Genomic_DNA"/>
</dbReference>
<keyword evidence="6" id="KW-1185">Reference proteome</keyword>
<dbReference type="InterPro" id="IPR027478">
    <property type="entry name" value="LdcA_N"/>
</dbReference>
<protein>
    <submittedName>
        <fullName evidence="5">Microcin C7 self-immunity protein MccF</fullName>
    </submittedName>
</protein>
<comment type="similarity">
    <text evidence="1">Belongs to the peptidase S66 family.</text>
</comment>
<dbReference type="InterPro" id="IPR027461">
    <property type="entry name" value="Carboxypeptidase_A_C_sf"/>
</dbReference>
<dbReference type="InterPro" id="IPR040921">
    <property type="entry name" value="Peptidase_S66C"/>
</dbReference>
<dbReference type="Pfam" id="PF17676">
    <property type="entry name" value="Peptidase_S66C"/>
    <property type="match status" value="1"/>
</dbReference>
<evidence type="ECO:0000256" key="2">
    <source>
        <dbReference type="ARBA" id="ARBA00022801"/>
    </source>
</evidence>
<proteinExistence type="inferred from homology"/>
<comment type="caution">
    <text evidence="5">The sequence shown here is derived from an EMBL/GenBank/DDBJ whole genome shotgun (WGS) entry which is preliminary data.</text>
</comment>
<reference evidence="5" key="1">
    <citation type="submission" date="2022-01" db="EMBL/GenBank/DDBJ databases">
        <authorList>
            <person name="Criscuolo A."/>
        </authorList>
    </citation>
    <scope>NUCLEOTIDE SEQUENCE</scope>
    <source>
        <strain evidence="5">CIP111892</strain>
    </source>
</reference>
<dbReference type="CDD" id="cd07062">
    <property type="entry name" value="Peptidase_S66_mccF_like"/>
    <property type="match status" value="1"/>
</dbReference>
<dbReference type="SUPFAM" id="SSF52317">
    <property type="entry name" value="Class I glutamine amidotransferase-like"/>
    <property type="match status" value="1"/>
</dbReference>